<comment type="subcellular location">
    <subcellularLocation>
        <location evidence="1">Membrane</location>
        <topology evidence="1">Single-pass membrane protein</topology>
    </subcellularLocation>
</comment>
<dbReference type="PANTHER" id="PTHR31415">
    <property type="entry name" value="OS05G0367900 PROTEIN"/>
    <property type="match status" value="1"/>
</dbReference>
<dbReference type="GO" id="GO:0098542">
    <property type="term" value="P:defense response to other organism"/>
    <property type="evidence" value="ECO:0007669"/>
    <property type="project" value="InterPro"/>
</dbReference>
<keyword evidence="8" id="KW-1185">Reference proteome</keyword>
<organism evidence="7 8">
    <name type="scientific">Quillaja saponaria</name>
    <name type="common">Soap bark tree</name>
    <dbReference type="NCBI Taxonomy" id="32244"/>
    <lineage>
        <taxon>Eukaryota</taxon>
        <taxon>Viridiplantae</taxon>
        <taxon>Streptophyta</taxon>
        <taxon>Embryophyta</taxon>
        <taxon>Tracheophyta</taxon>
        <taxon>Spermatophyta</taxon>
        <taxon>Magnoliopsida</taxon>
        <taxon>eudicotyledons</taxon>
        <taxon>Gunneridae</taxon>
        <taxon>Pentapetalae</taxon>
        <taxon>rosids</taxon>
        <taxon>fabids</taxon>
        <taxon>Fabales</taxon>
        <taxon>Quillajaceae</taxon>
        <taxon>Quillaja</taxon>
    </lineage>
</organism>
<dbReference type="AlphaFoldDB" id="A0AAD7QGT2"/>
<dbReference type="KEGG" id="qsa:O6P43_000510"/>
<reference evidence="7 8" key="1">
    <citation type="journal article" date="2023" name="Science">
        <title>Elucidation of the pathway for biosynthesis of saponin adjuvants from the soapbark tree.</title>
        <authorList>
            <person name="Reed J."/>
            <person name="Orme A."/>
            <person name="El-Demerdash A."/>
            <person name="Owen C."/>
            <person name="Martin L.B.B."/>
            <person name="Misra R.C."/>
            <person name="Kikuchi S."/>
            <person name="Rejzek M."/>
            <person name="Martin A.C."/>
            <person name="Harkess A."/>
            <person name="Leebens-Mack J."/>
            <person name="Louveau T."/>
            <person name="Stephenson M.J."/>
            <person name="Osbourn A."/>
        </authorList>
    </citation>
    <scope>NUCLEOTIDE SEQUENCE [LARGE SCALE GENOMIC DNA]</scope>
    <source>
        <strain evidence="7">S10</strain>
    </source>
</reference>
<gene>
    <name evidence="7" type="ORF">O6P43_000510</name>
</gene>
<evidence type="ECO:0000259" key="6">
    <source>
        <dbReference type="Pfam" id="PF03168"/>
    </source>
</evidence>
<dbReference type="Pfam" id="PF03168">
    <property type="entry name" value="LEA_2"/>
    <property type="match status" value="1"/>
</dbReference>
<evidence type="ECO:0000256" key="1">
    <source>
        <dbReference type="ARBA" id="ARBA00004167"/>
    </source>
</evidence>
<feature type="transmembrane region" description="Helical" evidence="5">
    <location>
        <begin position="26"/>
        <end position="49"/>
    </location>
</feature>
<evidence type="ECO:0000256" key="2">
    <source>
        <dbReference type="ARBA" id="ARBA00022692"/>
    </source>
</evidence>
<keyword evidence="4 5" id="KW-0472">Membrane</keyword>
<dbReference type="InterPro" id="IPR004864">
    <property type="entry name" value="LEA_2"/>
</dbReference>
<feature type="domain" description="Late embryogenesis abundant protein LEA-2 subgroup" evidence="6">
    <location>
        <begin position="90"/>
        <end position="193"/>
    </location>
</feature>
<evidence type="ECO:0000256" key="4">
    <source>
        <dbReference type="ARBA" id="ARBA00023136"/>
    </source>
</evidence>
<protein>
    <submittedName>
        <fullName evidence="7">Late embryogenesis abundant protein</fullName>
    </submittedName>
</protein>
<keyword evidence="2 5" id="KW-0812">Transmembrane</keyword>
<name>A0AAD7QGT2_QUISA</name>
<dbReference type="InterPro" id="IPR044839">
    <property type="entry name" value="NDR1-like"/>
</dbReference>
<evidence type="ECO:0000256" key="3">
    <source>
        <dbReference type="ARBA" id="ARBA00022989"/>
    </source>
</evidence>
<sequence length="226" mass="25443">MELHRQRMSAKHCGHHDEDRRKLYRWIFAGILAFIILVLIAIFLIWVILKPTKPRFILQDATVYVFNLSSTQPSITSPIPNTLSTTIQATVSSRNPNDKVGIYYQKLDIYATYRSQQITYPTSLPSSYQGHKEITVWSPNLYGNAVPVSPYVLNSLLQDQNAGAVLVNIKINGRVKWKVGTWTSGKYHIFVNCPAYIRLAGDKNSGFGLVGPAVKFQLLQSCSVDV</sequence>
<evidence type="ECO:0000256" key="5">
    <source>
        <dbReference type="SAM" id="Phobius"/>
    </source>
</evidence>
<accession>A0AAD7QGT2</accession>
<dbReference type="GO" id="GO:0005886">
    <property type="term" value="C:plasma membrane"/>
    <property type="evidence" value="ECO:0007669"/>
    <property type="project" value="TreeGrafter"/>
</dbReference>
<evidence type="ECO:0000313" key="7">
    <source>
        <dbReference type="EMBL" id="KAJ7981221.1"/>
    </source>
</evidence>
<dbReference type="Proteomes" id="UP001163823">
    <property type="component" value="Chromosome 1"/>
</dbReference>
<dbReference type="PANTHER" id="PTHR31415:SF166">
    <property type="entry name" value="LATE EMBRYOGENESIS ABUNDANT (LEA) HYDROXYPROLINE-RICH GLYCOPROTEIN FAMILY"/>
    <property type="match status" value="1"/>
</dbReference>
<dbReference type="GO" id="GO:0009506">
    <property type="term" value="C:plasmodesma"/>
    <property type="evidence" value="ECO:0007669"/>
    <property type="project" value="TreeGrafter"/>
</dbReference>
<comment type="caution">
    <text evidence="7">The sequence shown here is derived from an EMBL/GenBank/DDBJ whole genome shotgun (WGS) entry which is preliminary data.</text>
</comment>
<proteinExistence type="predicted"/>
<evidence type="ECO:0000313" key="8">
    <source>
        <dbReference type="Proteomes" id="UP001163823"/>
    </source>
</evidence>
<keyword evidence="3 5" id="KW-1133">Transmembrane helix</keyword>
<dbReference type="EMBL" id="JARAOO010000001">
    <property type="protein sequence ID" value="KAJ7981221.1"/>
    <property type="molecule type" value="Genomic_DNA"/>
</dbReference>